<dbReference type="Pfam" id="PF16661">
    <property type="entry name" value="Lactamase_B_6"/>
    <property type="match status" value="1"/>
</dbReference>
<dbReference type="EMBL" id="GBHO01010381">
    <property type="protein sequence ID" value="JAG33223.1"/>
    <property type="molecule type" value="Transcribed_RNA"/>
</dbReference>
<dbReference type="SUPFAM" id="SSF56281">
    <property type="entry name" value="Metallo-hydrolase/oxidoreductase"/>
    <property type="match status" value="1"/>
</dbReference>
<dbReference type="GO" id="GO:0006398">
    <property type="term" value="P:mRNA 3'-end processing by stem-loop binding and cleavage"/>
    <property type="evidence" value="ECO:0007669"/>
    <property type="project" value="InterPro"/>
</dbReference>
<sequence length="181" mass="20463">MKDQGLGIKVIPSEAGHMLGGTYWNILRETESIMYAVHFNHAGEHHINPGLVKAPNHPTLLITNSHNMTRAPLQPYSKRENIFVKIIRQTLHNGGNVLLPIPAAGRILEILTVLNEHWNKYNLAYPVFFLSPVSSPILELCKNYIEWGSAGVQDTFSQHRVNPFEFTTIKPISSLLHIRQI</sequence>
<dbReference type="InterPro" id="IPR027075">
    <property type="entry name" value="CPSF2"/>
</dbReference>
<dbReference type="Gene3D" id="3.40.50.10890">
    <property type="match status" value="1"/>
</dbReference>
<dbReference type="InterPro" id="IPR036866">
    <property type="entry name" value="RibonucZ/Hydroxyglut_hydro"/>
</dbReference>
<dbReference type="GO" id="GO:0003723">
    <property type="term" value="F:RNA binding"/>
    <property type="evidence" value="ECO:0007669"/>
    <property type="project" value="UniProtKB-KW"/>
</dbReference>
<evidence type="ECO:0000256" key="1">
    <source>
        <dbReference type="RuleBase" id="RU365006"/>
    </source>
</evidence>
<protein>
    <recommendedName>
        <fullName evidence="1">Cleavage and polyadenylation specificity factor subunit 2</fullName>
    </recommendedName>
    <alternativeName>
        <fullName evidence="1">Cleavage and polyadenylation specificity factor 100 kDa subunit</fullName>
    </alternativeName>
</protein>
<gene>
    <name evidence="3" type="primary">CPSF100</name>
    <name evidence="3" type="ORF">CM83_102600</name>
</gene>
<keyword evidence="1" id="KW-0694">RNA-binding</keyword>
<name>A0A0A9YQ43_LYGHE</name>
<keyword evidence="1" id="KW-0507">mRNA processing</keyword>
<evidence type="ECO:0000259" key="2">
    <source>
        <dbReference type="Pfam" id="PF16661"/>
    </source>
</evidence>
<comment type="subcellular location">
    <subcellularLocation>
        <location evidence="1">Nucleus</location>
    </subcellularLocation>
</comment>
<dbReference type="PANTHER" id="PTHR45922">
    <property type="entry name" value="CLEAVAGE AND POLYADENYLATION SPECIFICITY FACTOR SUBUNIT 2"/>
    <property type="match status" value="1"/>
</dbReference>
<proteinExistence type="inferred from homology"/>
<reference evidence="3" key="1">
    <citation type="journal article" date="2014" name="PLoS ONE">
        <title>Transcriptome-Based Identification of ABC Transporters in the Western Tarnished Plant Bug Lygus hesperus.</title>
        <authorList>
            <person name="Hull J.J."/>
            <person name="Chaney K."/>
            <person name="Geib S.M."/>
            <person name="Fabrick J.A."/>
            <person name="Brent C.S."/>
            <person name="Walsh D."/>
            <person name="Lavine L.C."/>
        </authorList>
    </citation>
    <scope>NUCLEOTIDE SEQUENCE</scope>
</reference>
<dbReference type="PANTHER" id="PTHR45922:SF1">
    <property type="entry name" value="CLEAVAGE AND POLYADENYLATION SPECIFICITY FACTOR SUBUNIT 2"/>
    <property type="match status" value="1"/>
</dbReference>
<organism evidence="3">
    <name type="scientific">Lygus hesperus</name>
    <name type="common">Western plant bug</name>
    <dbReference type="NCBI Taxonomy" id="30085"/>
    <lineage>
        <taxon>Eukaryota</taxon>
        <taxon>Metazoa</taxon>
        <taxon>Ecdysozoa</taxon>
        <taxon>Arthropoda</taxon>
        <taxon>Hexapoda</taxon>
        <taxon>Insecta</taxon>
        <taxon>Pterygota</taxon>
        <taxon>Neoptera</taxon>
        <taxon>Paraneoptera</taxon>
        <taxon>Hemiptera</taxon>
        <taxon>Heteroptera</taxon>
        <taxon>Panheteroptera</taxon>
        <taxon>Cimicomorpha</taxon>
        <taxon>Miridae</taxon>
        <taxon>Mirini</taxon>
        <taxon>Lygus</taxon>
    </lineage>
</organism>
<accession>A0A0A9YQ43</accession>
<dbReference type="InterPro" id="IPR001279">
    <property type="entry name" value="Metallo-B-lactamas"/>
</dbReference>
<dbReference type="AlphaFoldDB" id="A0A0A9YQ43"/>
<comment type="similarity">
    <text evidence="1">Belongs to the metallo-beta-lactamase superfamily. RNA-metabolizing metallo-beta-lactamase-like family. CPSF2/YSH1 subfamily.</text>
</comment>
<evidence type="ECO:0000313" key="3">
    <source>
        <dbReference type="EMBL" id="JAG33223.1"/>
    </source>
</evidence>
<keyword evidence="1" id="KW-0539">Nucleus</keyword>
<feature type="domain" description="Metallo-beta-lactamase" evidence="2">
    <location>
        <begin position="2"/>
        <end position="50"/>
    </location>
</feature>
<reference evidence="3" key="2">
    <citation type="submission" date="2014-07" db="EMBL/GenBank/DDBJ databases">
        <authorList>
            <person name="Hull J."/>
        </authorList>
    </citation>
    <scope>NUCLEOTIDE SEQUENCE</scope>
</reference>
<dbReference type="GO" id="GO:0005847">
    <property type="term" value="C:mRNA cleavage and polyadenylation specificity factor complex"/>
    <property type="evidence" value="ECO:0007669"/>
    <property type="project" value="InterPro"/>
</dbReference>